<gene>
    <name evidence="2" type="ORF">ACFPZ4_05130</name>
</gene>
<proteinExistence type="predicted"/>
<evidence type="ECO:0000313" key="3">
    <source>
        <dbReference type="Proteomes" id="UP001596207"/>
    </source>
</evidence>
<feature type="compositionally biased region" description="Low complexity" evidence="1">
    <location>
        <begin position="34"/>
        <end position="69"/>
    </location>
</feature>
<dbReference type="RefSeq" id="WP_353899939.1">
    <property type="nucleotide sequence ID" value="NZ_CP158970.1"/>
</dbReference>
<sequence>MRTTVCRSASGSCCSATSRAQSRRRSWYRKRSSDTSSSRLASSSSPTNAATRAASPGPAPATAATRSTPNSVPGCRASLRYSTDASGVSAWYENWNVVLTDKPSTVESRASRCASSASSATIRRSVSLGRETSRPAATTSAMGNPPQIPASSSAGPDSRRIRSGPTARPSNSTACVVGNGPTSNRRAPSGNKPVNRRRLVTTTAVDVEAGSRCLTWPAENASSSSTNRDLFAVTER</sequence>
<organism evidence="2 3">
    <name type="scientific">Micromonospora harpali</name>
    <dbReference type="NCBI Taxonomy" id="1490225"/>
    <lineage>
        <taxon>Bacteria</taxon>
        <taxon>Bacillati</taxon>
        <taxon>Actinomycetota</taxon>
        <taxon>Actinomycetes</taxon>
        <taxon>Micromonosporales</taxon>
        <taxon>Micromonosporaceae</taxon>
        <taxon>Micromonospora</taxon>
    </lineage>
</organism>
<evidence type="ECO:0000256" key="1">
    <source>
        <dbReference type="SAM" id="MobiDB-lite"/>
    </source>
</evidence>
<evidence type="ECO:0000313" key="2">
    <source>
        <dbReference type="EMBL" id="MFC5940862.1"/>
    </source>
</evidence>
<feature type="region of interest" description="Disordered" evidence="1">
    <location>
        <begin position="104"/>
        <end position="197"/>
    </location>
</feature>
<feature type="compositionally biased region" description="Polar residues" evidence="1">
    <location>
        <begin position="1"/>
        <end position="11"/>
    </location>
</feature>
<accession>A0ABW1HL20</accession>
<name>A0ABW1HL20_9ACTN</name>
<feature type="region of interest" description="Disordered" evidence="1">
    <location>
        <begin position="1"/>
        <end position="74"/>
    </location>
</feature>
<feature type="compositionally biased region" description="Low complexity" evidence="1">
    <location>
        <begin position="111"/>
        <end position="127"/>
    </location>
</feature>
<keyword evidence="3" id="KW-1185">Reference proteome</keyword>
<dbReference type="EMBL" id="JBHSQQ010000015">
    <property type="protein sequence ID" value="MFC5940862.1"/>
    <property type="molecule type" value="Genomic_DNA"/>
</dbReference>
<feature type="compositionally biased region" description="Polar residues" evidence="1">
    <location>
        <begin position="168"/>
        <end position="186"/>
    </location>
</feature>
<reference evidence="3" key="1">
    <citation type="journal article" date="2019" name="Int. J. Syst. Evol. Microbiol.">
        <title>The Global Catalogue of Microorganisms (GCM) 10K type strain sequencing project: providing services to taxonomists for standard genome sequencing and annotation.</title>
        <authorList>
            <consortium name="The Broad Institute Genomics Platform"/>
            <consortium name="The Broad Institute Genome Sequencing Center for Infectious Disease"/>
            <person name="Wu L."/>
            <person name="Ma J."/>
        </authorList>
    </citation>
    <scope>NUCLEOTIDE SEQUENCE [LARGE SCALE GENOMIC DNA]</scope>
    <source>
        <strain evidence="3">CGMCC 4.7173</strain>
    </source>
</reference>
<dbReference type="Proteomes" id="UP001596207">
    <property type="component" value="Unassembled WGS sequence"/>
</dbReference>
<feature type="compositionally biased region" description="Basic residues" evidence="1">
    <location>
        <begin position="21"/>
        <end position="30"/>
    </location>
</feature>
<protein>
    <submittedName>
        <fullName evidence="2">Uncharacterized protein</fullName>
    </submittedName>
</protein>
<comment type="caution">
    <text evidence="2">The sequence shown here is derived from an EMBL/GenBank/DDBJ whole genome shotgun (WGS) entry which is preliminary data.</text>
</comment>